<comment type="caution">
    <text evidence="1">The sequence shown here is derived from an EMBL/GenBank/DDBJ whole genome shotgun (WGS) entry which is preliminary data.</text>
</comment>
<protein>
    <submittedName>
        <fullName evidence="1">Uncharacterized protein</fullName>
    </submittedName>
</protein>
<accession>A0A7V1PVR6</accession>
<reference evidence="1" key="1">
    <citation type="journal article" date="2020" name="mSystems">
        <title>Genome- and Community-Level Interaction Insights into Carbon Utilization and Element Cycling Functions of Hydrothermarchaeota in Hydrothermal Sediment.</title>
        <authorList>
            <person name="Zhou Z."/>
            <person name="Liu Y."/>
            <person name="Xu W."/>
            <person name="Pan J."/>
            <person name="Luo Z.H."/>
            <person name="Li M."/>
        </authorList>
    </citation>
    <scope>NUCLEOTIDE SEQUENCE [LARGE SCALE GENOMIC DNA]</scope>
    <source>
        <strain evidence="1">HyVt-456</strain>
    </source>
</reference>
<gene>
    <name evidence="1" type="ORF">ENJ10_14020</name>
</gene>
<organism evidence="1">
    <name type="scientific">Caldithrix abyssi</name>
    <dbReference type="NCBI Taxonomy" id="187145"/>
    <lineage>
        <taxon>Bacteria</taxon>
        <taxon>Pseudomonadati</taxon>
        <taxon>Calditrichota</taxon>
        <taxon>Calditrichia</taxon>
        <taxon>Calditrichales</taxon>
        <taxon>Calditrichaceae</taxon>
        <taxon>Caldithrix</taxon>
    </lineage>
</organism>
<name>A0A7V1PVR6_CALAY</name>
<dbReference type="EMBL" id="DRLD01000396">
    <property type="protein sequence ID" value="HED11805.1"/>
    <property type="molecule type" value="Genomic_DNA"/>
</dbReference>
<dbReference type="Proteomes" id="UP000886005">
    <property type="component" value="Unassembled WGS sequence"/>
</dbReference>
<dbReference type="AlphaFoldDB" id="A0A7V1PVR6"/>
<evidence type="ECO:0000313" key="1">
    <source>
        <dbReference type="EMBL" id="HED11805.1"/>
    </source>
</evidence>
<sequence>MHEIIEIPFFMDSPFWQERILALTDSDELVHYQGFKQLCWQVDDRVEVYFYLIDRLNEHMIHESLGAIIPRAPLVVFCSEDEPAAQGAIMDMFAFYDKHFSTPAVWFTRKRVDEDGASPEKADPVSETGRPVYILEQDTPEYFKHILRLALKEIFDSLLKE</sequence>
<proteinExistence type="predicted"/>